<gene>
    <name evidence="1" type="ORF">QTA56_07495</name>
</gene>
<proteinExistence type="predicted"/>
<sequence length="518" mass="58652">MSEQKVTDPREILSSAGYEDVPAVLLPYQQEWIADKSPLKVAEKSRRIGLTWAEAADSVLDAASDAGQNCYYLGYNKDMTVEFIQACAMWAKAFDAACSEVEEGLWEDGDKHIQTFTIRFPKSGKRIEALTSRPSNLRGRQGRVVLDEYGFHEKKSELLKAAIALLIWGGCVRVISTHDGEDNEFNDLIKEIRSGKRKGTVHRTTFREAVEQGLYKRVCLRKKIKYKKSEEQLWVEDTYKFYGDAADEELDVIPSKGGGRWLPLSLLEGKKDSSVPVIRFDAPKGWDDFNSVSEETRNAEVKEFFDEHLLPILEALPSKVKSFYGLDFARKQNACSFWPLIEQQNTKKKIPFLFEMFKVPYKQQEEFLRLIVAKLPNFSKGAHDAGGNGGFLAEAMQVLHGDRIEAVMLTEAWYREHTPHFKAALEDGDIENMPADQDVMEDHRAFVLVNGVARIPAMGKSNSNNKDRHGDSAIAHLLADYAAKNPSPPIEFMGLPSREEMDMHPDDYDSWYSDVGCM</sequence>
<keyword evidence="2" id="KW-1185">Reference proteome</keyword>
<dbReference type="Gene3D" id="3.30.420.240">
    <property type="match status" value="1"/>
</dbReference>
<dbReference type="Gene3D" id="3.40.50.300">
    <property type="entry name" value="P-loop containing nucleotide triphosphate hydrolases"/>
    <property type="match status" value="1"/>
</dbReference>
<dbReference type="InterPro" id="IPR027417">
    <property type="entry name" value="P-loop_NTPase"/>
</dbReference>
<dbReference type="InterPro" id="IPR012036">
    <property type="entry name" value="Phage_Mu_Gp28"/>
</dbReference>
<comment type="caution">
    <text evidence="1">The sequence shown here is derived from an EMBL/GenBank/DDBJ whole genome shotgun (WGS) entry which is preliminary data.</text>
</comment>
<evidence type="ECO:0000313" key="2">
    <source>
        <dbReference type="Proteomes" id="UP001168524"/>
    </source>
</evidence>
<evidence type="ECO:0000313" key="1">
    <source>
        <dbReference type="EMBL" id="MDN0014080.1"/>
    </source>
</evidence>
<dbReference type="RefSeq" id="WP_267980312.1">
    <property type="nucleotide sequence ID" value="NZ_JAPQKF010000002.1"/>
</dbReference>
<accession>A0ABT7WN22</accession>
<reference evidence="1" key="1">
    <citation type="submission" date="2023-06" db="EMBL/GenBank/DDBJ databases">
        <title>Two novel species of Acinetobacter isolated from motorbike repairing workshop in Vietnam.</title>
        <authorList>
            <person name="Le N.T.T."/>
        </authorList>
    </citation>
    <scope>NUCLEOTIDE SEQUENCE</scope>
    <source>
        <strain evidence="1">VNH17</strain>
    </source>
</reference>
<name>A0ABT7WN22_9GAMM</name>
<dbReference type="PIRSF" id="PIRSF007056">
    <property type="entry name" value="UCP007056"/>
    <property type="match status" value="1"/>
</dbReference>
<evidence type="ECO:0008006" key="3">
    <source>
        <dbReference type="Google" id="ProtNLM"/>
    </source>
</evidence>
<dbReference type="EMBL" id="JAUDZE010000002">
    <property type="protein sequence ID" value="MDN0014080.1"/>
    <property type="molecule type" value="Genomic_DNA"/>
</dbReference>
<protein>
    <recommendedName>
        <fullName evidence="3">Mu-like prophage FluMu protein gp28</fullName>
    </recommendedName>
</protein>
<dbReference type="Proteomes" id="UP001168524">
    <property type="component" value="Unassembled WGS sequence"/>
</dbReference>
<organism evidence="1 2">
    <name type="scientific">Acinetobacter thutiue</name>
    <dbReference type="NCBI Taxonomy" id="2998078"/>
    <lineage>
        <taxon>Bacteria</taxon>
        <taxon>Pseudomonadati</taxon>
        <taxon>Pseudomonadota</taxon>
        <taxon>Gammaproteobacteria</taxon>
        <taxon>Moraxellales</taxon>
        <taxon>Moraxellaceae</taxon>
        <taxon>Acinetobacter</taxon>
    </lineage>
</organism>